<sequence>MYALFWGTLFYYLEQSDSKYPTNLLTKNNFIKIVNCKNVDKEQ</sequence>
<gene>
    <name evidence="1" type="ORF">PARC_a3103</name>
</gene>
<reference evidence="1 2" key="1">
    <citation type="journal article" date="2012" name="J. Bacteriol.">
        <title>Genome sequences of type strains of seven species of the marine bacterium Pseudoalteromonas.</title>
        <authorList>
            <person name="Xie B.B."/>
            <person name="Shu Y.L."/>
            <person name="Qin Q.L."/>
            <person name="Rong J.C."/>
            <person name="Zhang X.Y."/>
            <person name="Chen X.L."/>
            <person name="Shi M."/>
            <person name="He H.L."/>
            <person name="Zhou B.C."/>
            <person name="Zhang Y.Z."/>
        </authorList>
    </citation>
    <scope>NUCLEOTIDE SEQUENCE [LARGE SCALE GENOMIC DNA]</scope>
    <source>
        <strain evidence="1 2">A 37-1-2</strain>
    </source>
</reference>
<protein>
    <submittedName>
        <fullName evidence="1">Uncharacterized protein</fullName>
    </submittedName>
</protein>
<name>A0A290S623_9GAMM</name>
<proteinExistence type="predicted"/>
<organism evidence="1 2">
    <name type="scientific">Pseudoalteromonas arctica A 37-1-2</name>
    <dbReference type="NCBI Taxonomy" id="1117313"/>
    <lineage>
        <taxon>Bacteria</taxon>
        <taxon>Pseudomonadati</taxon>
        <taxon>Pseudomonadota</taxon>
        <taxon>Gammaproteobacteria</taxon>
        <taxon>Alteromonadales</taxon>
        <taxon>Pseudoalteromonadaceae</taxon>
        <taxon>Pseudoalteromonas</taxon>
    </lineage>
</organism>
<dbReference type="EMBL" id="CP011025">
    <property type="protein sequence ID" value="ATC87522.1"/>
    <property type="molecule type" value="Genomic_DNA"/>
</dbReference>
<dbReference type="Proteomes" id="UP000016505">
    <property type="component" value="Chromosome I"/>
</dbReference>
<accession>A0A290S623</accession>
<evidence type="ECO:0000313" key="1">
    <source>
        <dbReference type="EMBL" id="ATC87522.1"/>
    </source>
</evidence>
<dbReference type="AlphaFoldDB" id="A0A290S623"/>
<evidence type="ECO:0000313" key="2">
    <source>
        <dbReference type="Proteomes" id="UP000016505"/>
    </source>
</evidence>
<dbReference type="KEGG" id="part:PARC_a3103"/>